<dbReference type="GO" id="GO:0006351">
    <property type="term" value="P:DNA-templated transcription"/>
    <property type="evidence" value="ECO:0007669"/>
    <property type="project" value="InterPro"/>
</dbReference>
<evidence type="ECO:0000313" key="5">
    <source>
        <dbReference type="EMBL" id="QHT30768.1"/>
    </source>
</evidence>
<dbReference type="GO" id="GO:0008270">
    <property type="term" value="F:zinc ion binding"/>
    <property type="evidence" value="ECO:0007669"/>
    <property type="project" value="TreeGrafter"/>
</dbReference>
<dbReference type="EMBL" id="MN738912">
    <property type="protein sequence ID" value="QHT30768.1"/>
    <property type="molecule type" value="Genomic_DNA"/>
</dbReference>
<dbReference type="InterPro" id="IPR023580">
    <property type="entry name" value="RNA_pol_su_RPB10"/>
</dbReference>
<reference evidence="5" key="1">
    <citation type="journal article" date="2020" name="Nature">
        <title>Giant virus diversity and host interactions through global metagenomics.</title>
        <authorList>
            <person name="Schulz F."/>
            <person name="Roux S."/>
            <person name="Paez-Espino D."/>
            <person name="Jungbluth S."/>
            <person name="Walsh D.A."/>
            <person name="Denef V.J."/>
            <person name="McMahon K.D."/>
            <person name="Konstantinidis K.T."/>
            <person name="Eloe-Fadrosh E.A."/>
            <person name="Kyrpides N.C."/>
            <person name="Woyke T."/>
        </authorList>
    </citation>
    <scope>NUCLEOTIDE SEQUENCE</scope>
    <source>
        <strain evidence="5">GVMAG-M-3300009151-50</strain>
    </source>
</reference>
<organism evidence="5">
    <name type="scientific">viral metagenome</name>
    <dbReference type="NCBI Taxonomy" id="1070528"/>
    <lineage>
        <taxon>unclassified sequences</taxon>
        <taxon>metagenomes</taxon>
        <taxon>organismal metagenomes</taxon>
    </lineage>
</organism>
<keyword evidence="2" id="KW-0479">Metal-binding</keyword>
<dbReference type="PANTHER" id="PTHR23431:SF3">
    <property type="entry name" value="DNA-DIRECTED RNA POLYMERASES I, II, AND III SUBUNIT RPABC5"/>
    <property type="match status" value="1"/>
</dbReference>
<dbReference type="AlphaFoldDB" id="A0A6C0EP71"/>
<dbReference type="GO" id="GO:0000428">
    <property type="term" value="C:DNA-directed RNA polymerase complex"/>
    <property type="evidence" value="ECO:0007669"/>
    <property type="project" value="UniProtKB-KW"/>
</dbReference>
<accession>A0A6C0EP71</accession>
<evidence type="ECO:0000256" key="2">
    <source>
        <dbReference type="ARBA" id="ARBA00022723"/>
    </source>
</evidence>
<keyword evidence="1" id="KW-0240">DNA-directed RNA polymerase</keyword>
<dbReference type="InterPro" id="IPR000268">
    <property type="entry name" value="RPABC5/Rpb10"/>
</dbReference>
<evidence type="ECO:0000256" key="3">
    <source>
        <dbReference type="ARBA" id="ARBA00022833"/>
    </source>
</evidence>
<dbReference type="PANTHER" id="PTHR23431">
    <property type="entry name" value="DNA-DIRECTED RNA POLYMERASES I, II, AND III SUBUNIT RPABC5 FAMILY MEMBER"/>
    <property type="match status" value="1"/>
</dbReference>
<dbReference type="GO" id="GO:0003677">
    <property type="term" value="F:DNA binding"/>
    <property type="evidence" value="ECO:0007669"/>
    <property type="project" value="InterPro"/>
</dbReference>
<sequence length="74" mass="8420">MIFPIRCVSCNSVIAGKYLAYLDKVKQNRRDTGKTEMEYLTATTVKTAEGKALDDLKITKPCCRRHFLSHVDLL</sequence>
<evidence type="ECO:0000256" key="1">
    <source>
        <dbReference type="ARBA" id="ARBA00022478"/>
    </source>
</evidence>
<dbReference type="Pfam" id="PF01194">
    <property type="entry name" value="RNA_pol_N"/>
    <property type="match status" value="1"/>
</dbReference>
<dbReference type="SUPFAM" id="SSF46924">
    <property type="entry name" value="RNA polymerase subunit RPB10"/>
    <property type="match status" value="1"/>
</dbReference>
<protein>
    <recommendedName>
        <fullName evidence="6">DNA-directed RNA polymerase</fullName>
    </recommendedName>
</protein>
<keyword evidence="3" id="KW-0862">Zinc</keyword>
<name>A0A6C0EP71_9ZZZZ</name>
<evidence type="ECO:0008006" key="6">
    <source>
        <dbReference type="Google" id="ProtNLM"/>
    </source>
</evidence>
<dbReference type="Gene3D" id="1.10.10.60">
    <property type="entry name" value="Homeodomain-like"/>
    <property type="match status" value="1"/>
</dbReference>
<evidence type="ECO:0000256" key="4">
    <source>
        <dbReference type="ARBA" id="ARBA00023163"/>
    </source>
</evidence>
<keyword evidence="4" id="KW-0804">Transcription</keyword>
<dbReference type="GO" id="GO:0003899">
    <property type="term" value="F:DNA-directed RNA polymerase activity"/>
    <property type="evidence" value="ECO:0007669"/>
    <property type="project" value="InterPro"/>
</dbReference>
<proteinExistence type="predicted"/>